<dbReference type="InterPro" id="IPR051677">
    <property type="entry name" value="AfsR-DnrI-RedD_regulator"/>
</dbReference>
<dbReference type="PROSITE" id="PS51755">
    <property type="entry name" value="OMPR_PHOB"/>
    <property type="match status" value="1"/>
</dbReference>
<feature type="domain" description="FHA" evidence="8">
    <location>
        <begin position="341"/>
        <end position="390"/>
    </location>
</feature>
<dbReference type="STRING" id="47312.SAMN04489765_4112"/>
<gene>
    <name evidence="10" type="ORF">SAMN04489765_4112</name>
</gene>
<dbReference type="Pfam" id="PF00498">
    <property type="entry name" value="FHA"/>
    <property type="match status" value="1"/>
</dbReference>
<dbReference type="SMART" id="SM00240">
    <property type="entry name" value="FHA"/>
    <property type="match status" value="1"/>
</dbReference>
<dbReference type="Gene3D" id="2.60.200.20">
    <property type="match status" value="1"/>
</dbReference>
<feature type="region of interest" description="Disordered" evidence="7">
    <location>
        <begin position="311"/>
        <end position="336"/>
    </location>
</feature>
<dbReference type="Proteomes" id="UP000183053">
    <property type="component" value="Unassembled WGS sequence"/>
</dbReference>
<dbReference type="PANTHER" id="PTHR35807">
    <property type="entry name" value="TRANSCRIPTIONAL REGULATOR REDD-RELATED"/>
    <property type="match status" value="1"/>
</dbReference>
<evidence type="ECO:0000313" key="10">
    <source>
        <dbReference type="EMBL" id="SDR23905.1"/>
    </source>
</evidence>
<dbReference type="SUPFAM" id="SSF49879">
    <property type="entry name" value="SMAD/FHA domain"/>
    <property type="match status" value="1"/>
</dbReference>
<reference evidence="11" key="1">
    <citation type="submission" date="2016-10" db="EMBL/GenBank/DDBJ databases">
        <authorList>
            <person name="Varghese N."/>
            <person name="Submissions S."/>
        </authorList>
    </citation>
    <scope>NUCLEOTIDE SEQUENCE [LARGE SCALE GENOMIC DNA]</scope>
    <source>
        <strain evidence="11">DSM 44142</strain>
    </source>
</reference>
<organism evidence="10 11">
    <name type="scientific">Tsukamurella pulmonis</name>
    <dbReference type="NCBI Taxonomy" id="47312"/>
    <lineage>
        <taxon>Bacteria</taxon>
        <taxon>Bacillati</taxon>
        <taxon>Actinomycetota</taxon>
        <taxon>Actinomycetes</taxon>
        <taxon>Mycobacteriales</taxon>
        <taxon>Tsukamurellaceae</taxon>
        <taxon>Tsukamurella</taxon>
    </lineage>
</organism>
<evidence type="ECO:0000256" key="6">
    <source>
        <dbReference type="PROSITE-ProRule" id="PRU01091"/>
    </source>
</evidence>
<feature type="DNA-binding region" description="OmpR/PhoB-type" evidence="6">
    <location>
        <begin position="34"/>
        <end position="137"/>
    </location>
</feature>
<dbReference type="PROSITE" id="PS50006">
    <property type="entry name" value="FHA_DOMAIN"/>
    <property type="match status" value="1"/>
</dbReference>
<evidence type="ECO:0000256" key="1">
    <source>
        <dbReference type="ARBA" id="ARBA00005820"/>
    </source>
</evidence>
<feature type="domain" description="OmpR/PhoB-type" evidence="9">
    <location>
        <begin position="34"/>
        <end position="137"/>
    </location>
</feature>
<dbReference type="InterPro" id="IPR008984">
    <property type="entry name" value="SMAD_FHA_dom_sf"/>
</dbReference>
<dbReference type="AlphaFoldDB" id="A0A1H1HEN3"/>
<name>A0A1H1HEN3_9ACTN</name>
<dbReference type="GO" id="GO:0003677">
    <property type="term" value="F:DNA binding"/>
    <property type="evidence" value="ECO:0007669"/>
    <property type="project" value="UniProtKB-UniRule"/>
</dbReference>
<dbReference type="Pfam" id="PF00486">
    <property type="entry name" value="Trans_reg_C"/>
    <property type="match status" value="1"/>
</dbReference>
<dbReference type="Pfam" id="PF03704">
    <property type="entry name" value="BTAD"/>
    <property type="match status" value="1"/>
</dbReference>
<evidence type="ECO:0000256" key="2">
    <source>
        <dbReference type="ARBA" id="ARBA00022553"/>
    </source>
</evidence>
<dbReference type="SUPFAM" id="SSF46894">
    <property type="entry name" value="C-terminal effector domain of the bipartite response regulators"/>
    <property type="match status" value="1"/>
</dbReference>
<evidence type="ECO:0000313" key="11">
    <source>
        <dbReference type="Proteomes" id="UP000183053"/>
    </source>
</evidence>
<proteinExistence type="inferred from homology"/>
<evidence type="ECO:0000256" key="7">
    <source>
        <dbReference type="SAM" id="MobiDB-lite"/>
    </source>
</evidence>
<sequence>MFIQDALRIPRTEWICPEFAGALFGAEGLCDRPDYYLRMASLDIRVLGQVSLSVDGAPNEVSGVKPRSVLALLVMNRGRAVTVDSLSEQVWDGNPPASARASLQVFVSGLRKALRGPAGSGLDALLVTSGSTYRLDLEPEQSDVGRFDAARRRGAELAAAGRYDQASLAFATALSEFRGDAVADLRGLQFADNFAIGMAEERAAVQSAMYDSEIAAGRAASVIGELRRLVSEHPLQEPLWGQLITALYVTGRQADALEAARELRRTLADELGADPTPALVELEGKVLRQEQLAFAAARPAAQPGDARAFEKTETDVTVDGAGPRGTLTAPDGTEHPVHGEVRLGRLPDNDISIDDTKVSREHAVITGSVSGFAVRDLQSSNGTYVGERRVVGQHPLSDGDELTLGRTTYVFRVIEE</sequence>
<evidence type="ECO:0000259" key="8">
    <source>
        <dbReference type="PROSITE" id="PS50006"/>
    </source>
</evidence>
<dbReference type="InterPro" id="IPR001867">
    <property type="entry name" value="OmpR/PhoB-type_DNA-bd"/>
</dbReference>
<keyword evidence="4 6" id="KW-0238">DNA-binding</keyword>
<dbReference type="Gene3D" id="1.10.10.10">
    <property type="entry name" value="Winged helix-like DNA-binding domain superfamily/Winged helix DNA-binding domain"/>
    <property type="match status" value="1"/>
</dbReference>
<dbReference type="SUPFAM" id="SSF48452">
    <property type="entry name" value="TPR-like"/>
    <property type="match status" value="1"/>
</dbReference>
<evidence type="ECO:0000256" key="4">
    <source>
        <dbReference type="ARBA" id="ARBA00023125"/>
    </source>
</evidence>
<dbReference type="PANTHER" id="PTHR35807:SF1">
    <property type="entry name" value="TRANSCRIPTIONAL REGULATOR REDD"/>
    <property type="match status" value="1"/>
</dbReference>
<evidence type="ECO:0000259" key="9">
    <source>
        <dbReference type="PROSITE" id="PS51755"/>
    </source>
</evidence>
<keyword evidence="11" id="KW-1185">Reference proteome</keyword>
<keyword evidence="5" id="KW-0804">Transcription</keyword>
<protein>
    <submittedName>
        <fullName evidence="10">DNA-binding transcriptional activator of the SARP family</fullName>
    </submittedName>
</protein>
<dbReference type="InterPro" id="IPR011990">
    <property type="entry name" value="TPR-like_helical_dom_sf"/>
</dbReference>
<dbReference type="CDD" id="cd00060">
    <property type="entry name" value="FHA"/>
    <property type="match status" value="1"/>
</dbReference>
<evidence type="ECO:0000256" key="3">
    <source>
        <dbReference type="ARBA" id="ARBA00023015"/>
    </source>
</evidence>
<dbReference type="GO" id="GO:0006355">
    <property type="term" value="P:regulation of DNA-templated transcription"/>
    <property type="evidence" value="ECO:0007669"/>
    <property type="project" value="InterPro"/>
</dbReference>
<keyword evidence="2" id="KW-0597">Phosphoprotein</keyword>
<evidence type="ECO:0000256" key="5">
    <source>
        <dbReference type="ARBA" id="ARBA00023163"/>
    </source>
</evidence>
<dbReference type="InterPro" id="IPR000253">
    <property type="entry name" value="FHA_dom"/>
</dbReference>
<dbReference type="SMART" id="SM00862">
    <property type="entry name" value="Trans_reg_C"/>
    <property type="match status" value="1"/>
</dbReference>
<dbReference type="EMBL" id="FNLF01000002">
    <property type="protein sequence ID" value="SDR23905.1"/>
    <property type="molecule type" value="Genomic_DNA"/>
</dbReference>
<comment type="similarity">
    <text evidence="1">Belongs to the AfsR/DnrI/RedD regulatory family.</text>
</comment>
<dbReference type="Gene3D" id="1.25.40.10">
    <property type="entry name" value="Tetratricopeptide repeat domain"/>
    <property type="match status" value="1"/>
</dbReference>
<dbReference type="InterPro" id="IPR036388">
    <property type="entry name" value="WH-like_DNA-bd_sf"/>
</dbReference>
<keyword evidence="3" id="KW-0805">Transcription regulation</keyword>
<dbReference type="InterPro" id="IPR016032">
    <property type="entry name" value="Sig_transdc_resp-reg_C-effctor"/>
</dbReference>
<dbReference type="GO" id="GO:0000160">
    <property type="term" value="P:phosphorelay signal transduction system"/>
    <property type="evidence" value="ECO:0007669"/>
    <property type="project" value="InterPro"/>
</dbReference>
<accession>A0A1H1HEN3</accession>
<dbReference type="InterPro" id="IPR005158">
    <property type="entry name" value="BTAD"/>
</dbReference>
<dbReference type="SMART" id="SM01043">
    <property type="entry name" value="BTAD"/>
    <property type="match status" value="1"/>
</dbReference>
<dbReference type="CDD" id="cd15831">
    <property type="entry name" value="BTAD"/>
    <property type="match status" value="1"/>
</dbReference>